<dbReference type="EMBL" id="MU117974">
    <property type="protein sequence ID" value="KAF9651624.1"/>
    <property type="molecule type" value="Genomic_DNA"/>
</dbReference>
<gene>
    <name evidence="1" type="ORF">BDM02DRAFT_3184373</name>
</gene>
<proteinExistence type="predicted"/>
<dbReference type="Proteomes" id="UP000886501">
    <property type="component" value="Unassembled WGS sequence"/>
</dbReference>
<comment type="caution">
    <text evidence="1">The sequence shown here is derived from an EMBL/GenBank/DDBJ whole genome shotgun (WGS) entry which is preliminary data.</text>
</comment>
<organism evidence="1 2">
    <name type="scientific">Thelephora ganbajun</name>
    <name type="common">Ganba fungus</name>
    <dbReference type="NCBI Taxonomy" id="370292"/>
    <lineage>
        <taxon>Eukaryota</taxon>
        <taxon>Fungi</taxon>
        <taxon>Dikarya</taxon>
        <taxon>Basidiomycota</taxon>
        <taxon>Agaricomycotina</taxon>
        <taxon>Agaricomycetes</taxon>
        <taxon>Thelephorales</taxon>
        <taxon>Thelephoraceae</taxon>
        <taxon>Thelephora</taxon>
    </lineage>
</organism>
<evidence type="ECO:0000313" key="1">
    <source>
        <dbReference type="EMBL" id="KAF9651624.1"/>
    </source>
</evidence>
<evidence type="ECO:0000313" key="2">
    <source>
        <dbReference type="Proteomes" id="UP000886501"/>
    </source>
</evidence>
<accession>A0ACB6ZQ14</accession>
<name>A0ACB6ZQ14_THEGA</name>
<reference evidence="1" key="2">
    <citation type="journal article" date="2020" name="Nat. Commun.">
        <title>Large-scale genome sequencing of mycorrhizal fungi provides insights into the early evolution of symbiotic traits.</title>
        <authorList>
            <person name="Miyauchi S."/>
            <person name="Kiss E."/>
            <person name="Kuo A."/>
            <person name="Drula E."/>
            <person name="Kohler A."/>
            <person name="Sanchez-Garcia M."/>
            <person name="Morin E."/>
            <person name="Andreopoulos B."/>
            <person name="Barry K.W."/>
            <person name="Bonito G."/>
            <person name="Buee M."/>
            <person name="Carver A."/>
            <person name="Chen C."/>
            <person name="Cichocki N."/>
            <person name="Clum A."/>
            <person name="Culley D."/>
            <person name="Crous P.W."/>
            <person name="Fauchery L."/>
            <person name="Girlanda M."/>
            <person name="Hayes R.D."/>
            <person name="Keri Z."/>
            <person name="LaButti K."/>
            <person name="Lipzen A."/>
            <person name="Lombard V."/>
            <person name="Magnuson J."/>
            <person name="Maillard F."/>
            <person name="Murat C."/>
            <person name="Nolan M."/>
            <person name="Ohm R.A."/>
            <person name="Pangilinan J."/>
            <person name="Pereira M.F."/>
            <person name="Perotto S."/>
            <person name="Peter M."/>
            <person name="Pfister S."/>
            <person name="Riley R."/>
            <person name="Sitrit Y."/>
            <person name="Stielow J.B."/>
            <person name="Szollosi G."/>
            <person name="Zifcakova L."/>
            <person name="Stursova M."/>
            <person name="Spatafora J.W."/>
            <person name="Tedersoo L."/>
            <person name="Vaario L.M."/>
            <person name="Yamada A."/>
            <person name="Yan M."/>
            <person name="Wang P."/>
            <person name="Xu J."/>
            <person name="Bruns T."/>
            <person name="Baldrian P."/>
            <person name="Vilgalys R."/>
            <person name="Dunand C."/>
            <person name="Henrissat B."/>
            <person name="Grigoriev I.V."/>
            <person name="Hibbett D."/>
            <person name="Nagy L.G."/>
            <person name="Martin F.M."/>
        </authorList>
    </citation>
    <scope>NUCLEOTIDE SEQUENCE</scope>
    <source>
        <strain evidence="1">P2</strain>
    </source>
</reference>
<protein>
    <submittedName>
        <fullName evidence="1">Uncharacterized protein</fullName>
    </submittedName>
</protein>
<reference evidence="1" key="1">
    <citation type="submission" date="2019-10" db="EMBL/GenBank/DDBJ databases">
        <authorList>
            <consortium name="DOE Joint Genome Institute"/>
            <person name="Kuo A."/>
            <person name="Miyauchi S."/>
            <person name="Kiss E."/>
            <person name="Drula E."/>
            <person name="Kohler A."/>
            <person name="Sanchez-Garcia M."/>
            <person name="Andreopoulos B."/>
            <person name="Barry K.W."/>
            <person name="Bonito G."/>
            <person name="Buee M."/>
            <person name="Carver A."/>
            <person name="Chen C."/>
            <person name="Cichocki N."/>
            <person name="Clum A."/>
            <person name="Culley D."/>
            <person name="Crous P.W."/>
            <person name="Fauchery L."/>
            <person name="Girlanda M."/>
            <person name="Hayes R."/>
            <person name="Keri Z."/>
            <person name="Labutti K."/>
            <person name="Lipzen A."/>
            <person name="Lombard V."/>
            <person name="Magnuson J."/>
            <person name="Maillard F."/>
            <person name="Morin E."/>
            <person name="Murat C."/>
            <person name="Nolan M."/>
            <person name="Ohm R."/>
            <person name="Pangilinan J."/>
            <person name="Pereira M."/>
            <person name="Perotto S."/>
            <person name="Peter M."/>
            <person name="Riley R."/>
            <person name="Sitrit Y."/>
            <person name="Stielow B."/>
            <person name="Szollosi G."/>
            <person name="Zifcakova L."/>
            <person name="Stursova M."/>
            <person name="Spatafora J.W."/>
            <person name="Tedersoo L."/>
            <person name="Vaario L.-M."/>
            <person name="Yamada A."/>
            <person name="Yan M."/>
            <person name="Wang P."/>
            <person name="Xu J."/>
            <person name="Bruns T."/>
            <person name="Baldrian P."/>
            <person name="Vilgalys R."/>
            <person name="Henrissat B."/>
            <person name="Grigoriev I.V."/>
            <person name="Hibbett D."/>
            <person name="Nagy L.G."/>
            <person name="Martin F.M."/>
        </authorList>
    </citation>
    <scope>NUCLEOTIDE SEQUENCE</scope>
    <source>
        <strain evidence="1">P2</strain>
    </source>
</reference>
<sequence>MAFDSVRNKPWPAQTALPQVPESSTSRRRRTSSADRRKRLSPQRRQATSVPDQTAIAQAERDCQFFSGNDVLSCYPLLNTTIHQNEWATFVWNSRLPQYAQKGTVNIYLFHGDSGEQVFSHLDYPNPTDRAGDITALVNDTWWGDRGRNWRGQDIPYLFYWVITPGSQPLGANYLPQATFTAIQTTYADSMLSTMSSTSSPSSSATGLSNSHLPSPTLKATGSVQNSSDNSSFPHWAIAVISVLGFLALLVSCVLVFLFCRMRRRRYSPHRDSVTSATPMMAENSGAPQSASPLLGAKGLATGEAARLATGGPSGIHEKATGDDGSLISRSNSAQESGLFSGADAAIMADAFRMALRKPEFMGGTPEENPEENTRKEAELLNKELAEEGRDIRSVSSSRVKVEGLSE</sequence>
<keyword evidence="2" id="KW-1185">Reference proteome</keyword>